<dbReference type="Proteomes" id="UP001249851">
    <property type="component" value="Unassembled WGS sequence"/>
</dbReference>
<dbReference type="SMART" id="SM01381">
    <property type="entry name" value="7TM_GPCR_Srsx"/>
    <property type="match status" value="1"/>
</dbReference>
<protein>
    <submittedName>
        <fullName evidence="12">Beta-4C adrenergic receptor</fullName>
    </submittedName>
</protein>
<comment type="caution">
    <text evidence="12">The sequence shown here is derived from an EMBL/GenBank/DDBJ whole genome shotgun (WGS) entry which is preliminary data.</text>
</comment>
<dbReference type="Gene3D" id="1.20.1070.10">
    <property type="entry name" value="Rhodopsin 7-helix transmembrane proteins"/>
    <property type="match status" value="2"/>
</dbReference>
<feature type="region of interest" description="Disordered" evidence="9">
    <location>
        <begin position="298"/>
        <end position="334"/>
    </location>
</feature>
<dbReference type="GO" id="GO:0007268">
    <property type="term" value="P:chemical synaptic transmission"/>
    <property type="evidence" value="ECO:0007669"/>
    <property type="project" value="TreeGrafter"/>
</dbReference>
<reference evidence="12" key="2">
    <citation type="journal article" date="2023" name="Science">
        <title>Genomic signatures of disease resistance in endangered staghorn corals.</title>
        <authorList>
            <person name="Vollmer S.V."/>
            <person name="Selwyn J.D."/>
            <person name="Despard B.A."/>
            <person name="Roesel C.L."/>
        </authorList>
    </citation>
    <scope>NUCLEOTIDE SEQUENCE</scope>
    <source>
        <strain evidence="12">K2</strain>
    </source>
</reference>
<reference evidence="12" key="1">
    <citation type="journal article" date="2023" name="G3 (Bethesda)">
        <title>Whole genome assembly and annotation of the endangered Caribbean coral Acropora cervicornis.</title>
        <authorList>
            <person name="Selwyn J.D."/>
            <person name="Vollmer S.V."/>
        </authorList>
    </citation>
    <scope>NUCLEOTIDE SEQUENCE</scope>
    <source>
        <strain evidence="12">K2</strain>
    </source>
</reference>
<evidence type="ECO:0000256" key="8">
    <source>
        <dbReference type="ARBA" id="ARBA00023224"/>
    </source>
</evidence>
<dbReference type="PANTHER" id="PTHR24247:SF202">
    <property type="entry name" value="5-HYDROXYTRYPTAMINE RECEPTOR 1"/>
    <property type="match status" value="1"/>
</dbReference>
<evidence type="ECO:0000256" key="1">
    <source>
        <dbReference type="ARBA" id="ARBA00004651"/>
    </source>
</evidence>
<feature type="transmembrane region" description="Helical" evidence="10">
    <location>
        <begin position="178"/>
        <end position="198"/>
    </location>
</feature>
<feature type="transmembrane region" description="Helical" evidence="10">
    <location>
        <begin position="63"/>
        <end position="85"/>
    </location>
</feature>
<dbReference type="CDD" id="cd14967">
    <property type="entry name" value="7tmA_amine_R-like"/>
    <property type="match status" value="1"/>
</dbReference>
<evidence type="ECO:0000256" key="6">
    <source>
        <dbReference type="ARBA" id="ARBA00023136"/>
    </source>
</evidence>
<dbReference type="GO" id="GO:0007187">
    <property type="term" value="P:G protein-coupled receptor signaling pathway, coupled to cyclic nucleotide second messenger"/>
    <property type="evidence" value="ECO:0007669"/>
    <property type="project" value="TreeGrafter"/>
</dbReference>
<dbReference type="InterPro" id="IPR017452">
    <property type="entry name" value="GPCR_Rhodpsn_7TM"/>
</dbReference>
<organism evidence="12 13">
    <name type="scientific">Acropora cervicornis</name>
    <name type="common">Staghorn coral</name>
    <dbReference type="NCBI Taxonomy" id="6130"/>
    <lineage>
        <taxon>Eukaryota</taxon>
        <taxon>Metazoa</taxon>
        <taxon>Cnidaria</taxon>
        <taxon>Anthozoa</taxon>
        <taxon>Hexacorallia</taxon>
        <taxon>Scleractinia</taxon>
        <taxon>Astrocoeniina</taxon>
        <taxon>Acroporidae</taxon>
        <taxon>Acropora</taxon>
    </lineage>
</organism>
<sequence>MNSTNASKIADDGQPCRVIPLDASLWTSLIFLFTLAVLAIFGNGLVCFAFATNKRLRILTNYYVVSLAVSDILVGSINIPLWMYIRSSEFAAVIYPTVYKHRMKNVRMAGWTILGVWTFSTFVSSLRFTYKLFNYAIFVVTLSFFVPLLIILFTYGNIYRVVRYRAKWTGSVLMEIRLARTLSIVIGAFFICWGPFFITNLVTYYCRQECNFTEAIQWIKWMQYASACINPVIYTIRNREFRFTFHKLVFRCHYRNGKYTFNQPNTRNSRCGCCQLGGPLDDDGGETRARCPTYTEESMIERSHVRTPSSSSKHQTRSLGFDNVTSSLKQVDEE</sequence>
<feature type="domain" description="G-protein coupled receptors family 1 profile" evidence="11">
    <location>
        <begin position="130"/>
        <end position="234"/>
    </location>
</feature>
<evidence type="ECO:0000313" key="13">
    <source>
        <dbReference type="Proteomes" id="UP001249851"/>
    </source>
</evidence>
<evidence type="ECO:0000256" key="4">
    <source>
        <dbReference type="ARBA" id="ARBA00022989"/>
    </source>
</evidence>
<evidence type="ECO:0000313" key="12">
    <source>
        <dbReference type="EMBL" id="KAK2572307.1"/>
    </source>
</evidence>
<keyword evidence="3 10" id="KW-0812">Transmembrane</keyword>
<name>A0AAD9R3F4_ACRCE</name>
<keyword evidence="6 10" id="KW-0472">Membrane</keyword>
<keyword evidence="4 10" id="KW-1133">Transmembrane helix</keyword>
<dbReference type="PRINTS" id="PR00237">
    <property type="entry name" value="GPCRRHODOPSN"/>
</dbReference>
<evidence type="ECO:0000256" key="9">
    <source>
        <dbReference type="SAM" id="MobiDB-lite"/>
    </source>
</evidence>
<keyword evidence="8" id="KW-0807">Transducer</keyword>
<keyword evidence="13" id="KW-1185">Reference proteome</keyword>
<dbReference type="PROSITE" id="PS50262">
    <property type="entry name" value="G_PROTEIN_RECEP_F1_2"/>
    <property type="match status" value="2"/>
</dbReference>
<dbReference type="GO" id="GO:0045202">
    <property type="term" value="C:synapse"/>
    <property type="evidence" value="ECO:0007669"/>
    <property type="project" value="GOC"/>
</dbReference>
<dbReference type="GO" id="GO:0030594">
    <property type="term" value="F:neurotransmitter receptor activity"/>
    <property type="evidence" value="ECO:0007669"/>
    <property type="project" value="TreeGrafter"/>
</dbReference>
<dbReference type="GO" id="GO:0005886">
    <property type="term" value="C:plasma membrane"/>
    <property type="evidence" value="ECO:0007669"/>
    <property type="project" value="UniProtKB-SubCell"/>
</dbReference>
<proteinExistence type="predicted"/>
<keyword evidence="5" id="KW-0297">G-protein coupled receptor</keyword>
<feature type="transmembrane region" description="Helical" evidence="10">
    <location>
        <begin position="29"/>
        <end position="51"/>
    </location>
</feature>
<dbReference type="AlphaFoldDB" id="A0AAD9R3F4"/>
<evidence type="ECO:0000256" key="10">
    <source>
        <dbReference type="SAM" id="Phobius"/>
    </source>
</evidence>
<keyword evidence="2" id="KW-1003">Cell membrane</keyword>
<dbReference type="SUPFAM" id="SSF81321">
    <property type="entry name" value="Family A G protein-coupled receptor-like"/>
    <property type="match status" value="1"/>
</dbReference>
<dbReference type="Pfam" id="PF00001">
    <property type="entry name" value="7tm_1"/>
    <property type="match status" value="2"/>
</dbReference>
<keyword evidence="7 12" id="KW-0675">Receptor</keyword>
<evidence type="ECO:0000256" key="5">
    <source>
        <dbReference type="ARBA" id="ARBA00023040"/>
    </source>
</evidence>
<comment type="subcellular location">
    <subcellularLocation>
        <location evidence="1">Cell membrane</location>
        <topology evidence="1">Multi-pass membrane protein</topology>
    </subcellularLocation>
</comment>
<dbReference type="InterPro" id="IPR000276">
    <property type="entry name" value="GPCR_Rhodpsn"/>
</dbReference>
<dbReference type="PANTHER" id="PTHR24247">
    <property type="entry name" value="5-HYDROXYTRYPTAMINE RECEPTOR"/>
    <property type="match status" value="1"/>
</dbReference>
<evidence type="ECO:0000256" key="7">
    <source>
        <dbReference type="ARBA" id="ARBA00023170"/>
    </source>
</evidence>
<evidence type="ECO:0000259" key="11">
    <source>
        <dbReference type="PROSITE" id="PS50262"/>
    </source>
</evidence>
<evidence type="ECO:0000256" key="3">
    <source>
        <dbReference type="ARBA" id="ARBA00022692"/>
    </source>
</evidence>
<dbReference type="EMBL" id="JARQWQ010000004">
    <property type="protein sequence ID" value="KAK2572307.1"/>
    <property type="molecule type" value="Genomic_DNA"/>
</dbReference>
<feature type="transmembrane region" description="Helical" evidence="10">
    <location>
        <begin position="132"/>
        <end position="158"/>
    </location>
</feature>
<feature type="compositionally biased region" description="Polar residues" evidence="9">
    <location>
        <begin position="323"/>
        <end position="334"/>
    </location>
</feature>
<dbReference type="GO" id="GO:0030425">
    <property type="term" value="C:dendrite"/>
    <property type="evidence" value="ECO:0007669"/>
    <property type="project" value="TreeGrafter"/>
</dbReference>
<feature type="transmembrane region" description="Helical" evidence="10">
    <location>
        <begin position="106"/>
        <end position="126"/>
    </location>
</feature>
<evidence type="ECO:0000256" key="2">
    <source>
        <dbReference type="ARBA" id="ARBA00022475"/>
    </source>
</evidence>
<feature type="domain" description="G-protein coupled receptors family 1 profile" evidence="11">
    <location>
        <begin position="42"/>
        <end position="81"/>
    </location>
</feature>
<gene>
    <name evidence="12" type="ORF">P5673_002532</name>
</gene>
<dbReference type="GO" id="GO:0004993">
    <property type="term" value="F:G protein-coupled serotonin receptor activity"/>
    <property type="evidence" value="ECO:0007669"/>
    <property type="project" value="TreeGrafter"/>
</dbReference>
<accession>A0AAD9R3F4</accession>